<dbReference type="GO" id="GO:0005524">
    <property type="term" value="F:ATP binding"/>
    <property type="evidence" value="ECO:0007669"/>
    <property type="project" value="UniProtKB-KW"/>
</dbReference>
<dbReference type="Gene3D" id="3.30.300.160">
    <property type="entry name" value="Type II secretion system, protein E, N-terminal domain"/>
    <property type="match status" value="1"/>
</dbReference>
<dbReference type="Pfam" id="PF00437">
    <property type="entry name" value="T2SSE"/>
    <property type="match status" value="1"/>
</dbReference>
<reference evidence="5 6" key="1">
    <citation type="submission" date="2019-01" db="EMBL/GenBank/DDBJ databases">
        <title>Geovibrio thiophilus DSM 11263, complete genome.</title>
        <authorList>
            <person name="Spring S."/>
            <person name="Bunk B."/>
            <person name="Sproer C."/>
        </authorList>
    </citation>
    <scope>NUCLEOTIDE SEQUENCE [LARGE SCALE GENOMIC DNA]</scope>
    <source>
        <strain evidence="5 6">DSM 11263</strain>
    </source>
</reference>
<dbReference type="OrthoDB" id="9765501at2"/>
<comment type="similarity">
    <text evidence="1">Belongs to the GSP E family.</text>
</comment>
<gene>
    <name evidence="5" type="ORF">EP073_04725</name>
</gene>
<dbReference type="PROSITE" id="PS00662">
    <property type="entry name" value="T2SP_E"/>
    <property type="match status" value="1"/>
</dbReference>
<dbReference type="Proteomes" id="UP000287502">
    <property type="component" value="Chromosome"/>
</dbReference>
<protein>
    <submittedName>
        <fullName evidence="5">Type II/IV secretion system protein</fullName>
    </submittedName>
</protein>
<dbReference type="SUPFAM" id="SSF52540">
    <property type="entry name" value="P-loop containing nucleoside triphosphate hydrolases"/>
    <property type="match status" value="1"/>
</dbReference>
<dbReference type="KEGG" id="gtl:EP073_04725"/>
<keyword evidence="6" id="KW-1185">Reference proteome</keyword>
<dbReference type="SUPFAM" id="SSF160246">
    <property type="entry name" value="EspE N-terminal domain-like"/>
    <property type="match status" value="1"/>
</dbReference>
<dbReference type="CDD" id="cd01129">
    <property type="entry name" value="PulE-GspE-like"/>
    <property type="match status" value="1"/>
</dbReference>
<dbReference type="GO" id="GO:0016887">
    <property type="term" value="F:ATP hydrolysis activity"/>
    <property type="evidence" value="ECO:0007669"/>
    <property type="project" value="TreeGrafter"/>
</dbReference>
<dbReference type="InterPro" id="IPR001482">
    <property type="entry name" value="T2SS/T4SS_dom"/>
</dbReference>
<evidence type="ECO:0000256" key="3">
    <source>
        <dbReference type="ARBA" id="ARBA00022840"/>
    </source>
</evidence>
<dbReference type="GO" id="GO:0005886">
    <property type="term" value="C:plasma membrane"/>
    <property type="evidence" value="ECO:0007669"/>
    <property type="project" value="TreeGrafter"/>
</dbReference>
<evidence type="ECO:0000313" key="5">
    <source>
        <dbReference type="EMBL" id="QAR32733.1"/>
    </source>
</evidence>
<evidence type="ECO:0000256" key="1">
    <source>
        <dbReference type="ARBA" id="ARBA00006611"/>
    </source>
</evidence>
<name>A0A3R5X299_9BACT</name>
<evidence type="ECO:0000256" key="2">
    <source>
        <dbReference type="ARBA" id="ARBA00022741"/>
    </source>
</evidence>
<dbReference type="Pfam" id="PF05157">
    <property type="entry name" value="MshEN"/>
    <property type="match status" value="1"/>
</dbReference>
<keyword evidence="2" id="KW-0547">Nucleotide-binding</keyword>
<organism evidence="5 6">
    <name type="scientific">Geovibrio thiophilus</name>
    <dbReference type="NCBI Taxonomy" id="139438"/>
    <lineage>
        <taxon>Bacteria</taxon>
        <taxon>Pseudomonadati</taxon>
        <taxon>Deferribacterota</taxon>
        <taxon>Deferribacteres</taxon>
        <taxon>Deferribacterales</taxon>
        <taxon>Geovibrionaceae</taxon>
        <taxon>Geovibrio</taxon>
    </lineage>
</organism>
<dbReference type="InterPro" id="IPR007831">
    <property type="entry name" value="T2SS_GspE_N"/>
</dbReference>
<dbReference type="InterPro" id="IPR037257">
    <property type="entry name" value="T2SS_E_N_sf"/>
</dbReference>
<dbReference type="InterPro" id="IPR027417">
    <property type="entry name" value="P-loop_NTPase"/>
</dbReference>
<keyword evidence="3" id="KW-0067">ATP-binding</keyword>
<dbReference type="EMBL" id="CP035108">
    <property type="protein sequence ID" value="QAR32733.1"/>
    <property type="molecule type" value="Genomic_DNA"/>
</dbReference>
<dbReference type="Gene3D" id="3.40.50.300">
    <property type="entry name" value="P-loop containing nucleotide triphosphate hydrolases"/>
    <property type="match status" value="1"/>
</dbReference>
<accession>A0A3R5X299</accession>
<evidence type="ECO:0000313" key="6">
    <source>
        <dbReference type="Proteomes" id="UP000287502"/>
    </source>
</evidence>
<dbReference type="PANTHER" id="PTHR30258:SF1">
    <property type="entry name" value="PROTEIN TRANSPORT PROTEIN HOFB HOMOLOG"/>
    <property type="match status" value="1"/>
</dbReference>
<sequence length="551" mass="61031">MHDKQLGQLLIEMGYLTEEQLGVALDVQRVHSGVLGDVLTSLAFVSSAETAMAVAKQAGKKYTDISDIKPDKELLSLFGMNTLKDLSFIPFDKNADTVRIAAADPFDINVADTVRRKTGFRTEIHVADRESILRSIEMNFYLIEKPVREEISRSLTQQTGTDTPALLDNIMKYAVTERATDIHISPEAVGAHIFFRTDGIMRHCFAVPASVHSSLISRIKILSQLDIAEQRLPQDGSMTAGFFGEEYDIRVSTIPTAYGENAVLRLLGKNLSMFSLESLGFDEQVRQRLEKCFAKPHGIFLVTGPTGSGKTTTLYSALRRINALERRILTVEDPIEYRFPFIKQTQVNEKAGYRFASAMRAFLRQDPDVILLGEMRDGETAEIAMRAAITGHLVLSTMHTNDAVTAIPRLLDLKIKNYLIASGVSGIMAQRLVRKVCRFCAEQRETDVEALSSYGIDPEIAARHGMNGKILLPEPQGCPRCGQTGYSGRTVISEFLETDAEIQDMIIKGATPNEIHENAVRKGMLTMLDDGFLKAAKGITTLGEIRRVAVK</sequence>
<dbReference type="InterPro" id="IPR003593">
    <property type="entry name" value="AAA+_ATPase"/>
</dbReference>
<feature type="domain" description="Bacterial type II secretion system protein E" evidence="4">
    <location>
        <begin position="363"/>
        <end position="377"/>
    </location>
</feature>
<dbReference type="AlphaFoldDB" id="A0A3R5X299"/>
<dbReference type="Gene3D" id="3.30.450.90">
    <property type="match status" value="1"/>
</dbReference>
<proteinExistence type="inferred from homology"/>
<dbReference type="PANTHER" id="PTHR30258">
    <property type="entry name" value="TYPE II SECRETION SYSTEM PROTEIN GSPE-RELATED"/>
    <property type="match status" value="1"/>
</dbReference>
<dbReference type="SMART" id="SM00382">
    <property type="entry name" value="AAA"/>
    <property type="match status" value="1"/>
</dbReference>
<dbReference type="RefSeq" id="WP_128466020.1">
    <property type="nucleotide sequence ID" value="NZ_CP035108.1"/>
</dbReference>
<evidence type="ECO:0000259" key="4">
    <source>
        <dbReference type="PROSITE" id="PS00662"/>
    </source>
</evidence>